<dbReference type="Proteomes" id="UP000432715">
    <property type="component" value="Unassembled WGS sequence"/>
</dbReference>
<dbReference type="RefSeq" id="WP_151862055.1">
    <property type="nucleotide sequence ID" value="NZ_WBZC01000058.1"/>
</dbReference>
<dbReference type="GO" id="GO:0008776">
    <property type="term" value="F:acetate kinase activity"/>
    <property type="evidence" value="ECO:0007669"/>
    <property type="project" value="TreeGrafter"/>
</dbReference>
<dbReference type="GO" id="GO:0005737">
    <property type="term" value="C:cytoplasm"/>
    <property type="evidence" value="ECO:0007669"/>
    <property type="project" value="UniProtKB-SubCell"/>
</dbReference>
<dbReference type="InterPro" id="IPR000890">
    <property type="entry name" value="Aliphatic_acid_kin_short-chain"/>
</dbReference>
<dbReference type="PANTHER" id="PTHR21060:SF3">
    <property type="entry name" value="BUTYRATE KINASE 2-RELATED"/>
    <property type="match status" value="1"/>
</dbReference>
<dbReference type="Pfam" id="PF00871">
    <property type="entry name" value="Acetate_kinase"/>
    <property type="match status" value="1"/>
</dbReference>
<evidence type="ECO:0000256" key="10">
    <source>
        <dbReference type="RuleBase" id="RU003835"/>
    </source>
</evidence>
<dbReference type="PANTHER" id="PTHR21060">
    <property type="entry name" value="ACETATE KINASE"/>
    <property type="match status" value="1"/>
</dbReference>
<dbReference type="HAMAP" id="MF_00542">
    <property type="entry name" value="Butyrate_kinase"/>
    <property type="match status" value="1"/>
</dbReference>
<dbReference type="EMBL" id="WBZC01000058">
    <property type="protein sequence ID" value="KAB3531283.1"/>
    <property type="molecule type" value="Genomic_DNA"/>
</dbReference>
<evidence type="ECO:0000256" key="6">
    <source>
        <dbReference type="ARBA" id="ARBA00022777"/>
    </source>
</evidence>
<proteinExistence type="inferred from homology"/>
<dbReference type="NCBIfam" id="TIGR02707">
    <property type="entry name" value="butyr_kinase"/>
    <property type="match status" value="1"/>
</dbReference>
<evidence type="ECO:0000256" key="4">
    <source>
        <dbReference type="ARBA" id="ARBA00022679"/>
    </source>
</evidence>
<dbReference type="Gene3D" id="3.30.420.40">
    <property type="match status" value="2"/>
</dbReference>
<sequence length="358" mass="38916">MSDIFRILTINPGSTSTKIAIFDNEKPVFEEVLRHSSEEIGKFGNIFEQYEFRKKVILETLNEKDINLTKLAAVVGRGGLLKPITGGTYLVDEKMLKDLKVGVLGEHASNLGGVLAHEIATQLNIPAYIVDPVVVDEMHNVARISGMPDIERKSIFHALNQKAVSRRAAKELGKKYEELNLIVAHLGGGISVGAHEKGRVIDVNNALDGEGPFSPERSGGLPVGDLAKLCFSGKYTHAEIKKKITGNGGLVAYLGSNDGRDVVKMMENGDERAELVYKAMAYQVSKEVGSCAAVLKGKVDAVILTGGIAYDKIFTGWITDSVEFISQVLIYPGEDEMIALAEGGLRVLRGEEEAKRYE</sequence>
<dbReference type="InterPro" id="IPR011245">
    <property type="entry name" value="Butyrate_kin"/>
</dbReference>
<dbReference type="CDD" id="cd24011">
    <property type="entry name" value="ASKHA_NBD_BK"/>
    <property type="match status" value="1"/>
</dbReference>
<dbReference type="PROSITE" id="PS01075">
    <property type="entry name" value="ACETATE_KINASE_1"/>
    <property type="match status" value="1"/>
</dbReference>
<name>A0A6I0FCL6_9FIRM</name>
<keyword evidence="4 9" id="KW-0808">Transferase</keyword>
<keyword evidence="3 9" id="KW-0963">Cytoplasm</keyword>
<evidence type="ECO:0000256" key="5">
    <source>
        <dbReference type="ARBA" id="ARBA00022741"/>
    </source>
</evidence>
<keyword evidence="6 9" id="KW-0418">Kinase</keyword>
<dbReference type="GO" id="GO:0006083">
    <property type="term" value="P:acetate metabolic process"/>
    <property type="evidence" value="ECO:0007669"/>
    <property type="project" value="TreeGrafter"/>
</dbReference>
<protein>
    <recommendedName>
        <fullName evidence="9">Probable butyrate kinase</fullName>
        <shortName evidence="9">BK</shortName>
        <ecNumber evidence="9">2.7.2.7</ecNumber>
    </recommendedName>
    <alternativeName>
        <fullName evidence="9">Branched-chain carboxylic acid kinase</fullName>
    </alternativeName>
</protein>
<dbReference type="GO" id="GO:0047761">
    <property type="term" value="F:butyrate kinase activity"/>
    <property type="evidence" value="ECO:0007669"/>
    <property type="project" value="UniProtKB-UniRule"/>
</dbReference>
<keyword evidence="7 9" id="KW-0067">ATP-binding</keyword>
<evidence type="ECO:0000256" key="7">
    <source>
        <dbReference type="ARBA" id="ARBA00022840"/>
    </source>
</evidence>
<dbReference type="PROSITE" id="PS01076">
    <property type="entry name" value="ACETATE_KINASE_2"/>
    <property type="match status" value="1"/>
</dbReference>
<evidence type="ECO:0000256" key="3">
    <source>
        <dbReference type="ARBA" id="ARBA00022490"/>
    </source>
</evidence>
<evidence type="ECO:0000256" key="1">
    <source>
        <dbReference type="ARBA" id="ARBA00004496"/>
    </source>
</evidence>
<dbReference type="OrthoDB" id="9771859at2"/>
<dbReference type="EC" id="2.7.2.7" evidence="9"/>
<dbReference type="PRINTS" id="PR00471">
    <property type="entry name" value="ACETATEKNASE"/>
</dbReference>
<comment type="catalytic activity">
    <reaction evidence="8 9">
        <text>butanoate + ATP = butanoyl phosphate + ADP</text>
        <dbReference type="Rhea" id="RHEA:13585"/>
        <dbReference type="ChEBI" id="CHEBI:17968"/>
        <dbReference type="ChEBI" id="CHEBI:30616"/>
        <dbReference type="ChEBI" id="CHEBI:58079"/>
        <dbReference type="ChEBI" id="CHEBI:456216"/>
        <dbReference type="EC" id="2.7.2.7"/>
    </reaction>
</comment>
<dbReference type="InterPro" id="IPR023865">
    <property type="entry name" value="Aliphatic_acid_kinase_CS"/>
</dbReference>
<evidence type="ECO:0000256" key="9">
    <source>
        <dbReference type="HAMAP-Rule" id="MF_00542"/>
    </source>
</evidence>
<comment type="similarity">
    <text evidence="2 9 10">Belongs to the acetokinase family.</text>
</comment>
<comment type="caution">
    <text evidence="11">The sequence shown here is derived from an EMBL/GenBank/DDBJ whole genome shotgun (WGS) entry which is preliminary data.</text>
</comment>
<organism evidence="11 12">
    <name type="scientific">Alkaliphilus pronyensis</name>
    <dbReference type="NCBI Taxonomy" id="1482732"/>
    <lineage>
        <taxon>Bacteria</taxon>
        <taxon>Bacillati</taxon>
        <taxon>Bacillota</taxon>
        <taxon>Clostridia</taxon>
        <taxon>Peptostreptococcales</taxon>
        <taxon>Natronincolaceae</taxon>
        <taxon>Alkaliphilus</taxon>
    </lineage>
</organism>
<dbReference type="SUPFAM" id="SSF53067">
    <property type="entry name" value="Actin-like ATPase domain"/>
    <property type="match status" value="2"/>
</dbReference>
<dbReference type="AlphaFoldDB" id="A0A6I0FCL6"/>
<keyword evidence="5 9" id="KW-0547">Nucleotide-binding</keyword>
<keyword evidence="12" id="KW-1185">Reference proteome</keyword>
<gene>
    <name evidence="9" type="primary">buk</name>
    <name evidence="11" type="ORF">F8154_13025</name>
</gene>
<evidence type="ECO:0000313" key="12">
    <source>
        <dbReference type="Proteomes" id="UP000432715"/>
    </source>
</evidence>
<evidence type="ECO:0000256" key="8">
    <source>
        <dbReference type="ARBA" id="ARBA00048596"/>
    </source>
</evidence>
<reference evidence="11 12" key="1">
    <citation type="submission" date="2019-10" db="EMBL/GenBank/DDBJ databases">
        <title>Alkaliphilus serpentinus sp. nov. and Alkaliphilus pronyensis sp. nov., two novel anaerobic alkaliphilic species isolated from the serpentinized-hosted hydrothermal field of the Prony Bay (New Caledonia).</title>
        <authorList>
            <person name="Postec A."/>
        </authorList>
    </citation>
    <scope>NUCLEOTIDE SEQUENCE [LARGE SCALE GENOMIC DNA]</scope>
    <source>
        <strain evidence="11 12">LacV</strain>
    </source>
</reference>
<evidence type="ECO:0000313" key="11">
    <source>
        <dbReference type="EMBL" id="KAB3531283.1"/>
    </source>
</evidence>
<dbReference type="PIRSF" id="PIRSF036458">
    <property type="entry name" value="Butyrate_kin"/>
    <property type="match status" value="1"/>
</dbReference>
<accession>A0A6I0FCL6</accession>
<comment type="subcellular location">
    <subcellularLocation>
        <location evidence="1 9">Cytoplasm</location>
    </subcellularLocation>
</comment>
<evidence type="ECO:0000256" key="2">
    <source>
        <dbReference type="ARBA" id="ARBA00008748"/>
    </source>
</evidence>
<dbReference type="InterPro" id="IPR043129">
    <property type="entry name" value="ATPase_NBD"/>
</dbReference>
<dbReference type="GO" id="GO:0005524">
    <property type="term" value="F:ATP binding"/>
    <property type="evidence" value="ECO:0007669"/>
    <property type="project" value="UniProtKB-KW"/>
</dbReference>
<dbReference type="NCBIfam" id="NF002834">
    <property type="entry name" value="PRK03011.1-5"/>
    <property type="match status" value="1"/>
</dbReference>